<evidence type="ECO:0000256" key="2">
    <source>
        <dbReference type="ARBA" id="ARBA00023125"/>
    </source>
</evidence>
<sequence length="225" mass="24892">MEQVVAQIYSLIQSGDWPVGTRIPPEPELVNQLGVSRNTVREAVRALVHTGMLETRQGDGTYVCSSSELGAALQRRFQRSALTETLEVRSALEQDAARLAALRRTPEDVEAMKTWLTASEVADNAQTYIEADVQLHMSIVKAAHNSILLELYEHMTESIQQSIGETVDKVVFSAASKRLALHKKIHRELIDAIVAGRPEEAILAVRAHIEAAQQAFEDQERGDAK</sequence>
<dbReference type="Proteomes" id="UP000012081">
    <property type="component" value="Unassembled WGS sequence"/>
</dbReference>
<dbReference type="PROSITE" id="PS50949">
    <property type="entry name" value="HTH_GNTR"/>
    <property type="match status" value="1"/>
</dbReference>
<dbReference type="AlphaFoldDB" id="M8DUY9"/>
<dbReference type="GO" id="GO:0003700">
    <property type="term" value="F:DNA-binding transcription factor activity"/>
    <property type="evidence" value="ECO:0007669"/>
    <property type="project" value="InterPro"/>
</dbReference>
<evidence type="ECO:0000256" key="1">
    <source>
        <dbReference type="ARBA" id="ARBA00023015"/>
    </source>
</evidence>
<dbReference type="Gene3D" id="1.20.120.530">
    <property type="entry name" value="GntR ligand-binding domain-like"/>
    <property type="match status" value="1"/>
</dbReference>
<accession>M8DUY9</accession>
<dbReference type="Pfam" id="PF00392">
    <property type="entry name" value="GntR"/>
    <property type="match status" value="1"/>
</dbReference>
<dbReference type="InterPro" id="IPR036390">
    <property type="entry name" value="WH_DNA-bd_sf"/>
</dbReference>
<dbReference type="CDD" id="cd07377">
    <property type="entry name" value="WHTH_GntR"/>
    <property type="match status" value="1"/>
</dbReference>
<keyword evidence="1" id="KW-0805">Transcription regulation</keyword>
<dbReference type="SUPFAM" id="SSF46785">
    <property type="entry name" value="Winged helix' DNA-binding domain"/>
    <property type="match status" value="1"/>
</dbReference>
<dbReference type="InterPro" id="IPR008920">
    <property type="entry name" value="TF_FadR/GntR_C"/>
</dbReference>
<dbReference type="GO" id="GO:0003677">
    <property type="term" value="F:DNA binding"/>
    <property type="evidence" value="ECO:0007669"/>
    <property type="project" value="UniProtKB-KW"/>
</dbReference>
<dbReference type="EMBL" id="APBN01000012">
    <property type="protein sequence ID" value="EMT50816.1"/>
    <property type="molecule type" value="Genomic_DNA"/>
</dbReference>
<dbReference type="PANTHER" id="PTHR43537">
    <property type="entry name" value="TRANSCRIPTIONAL REGULATOR, GNTR FAMILY"/>
    <property type="match status" value="1"/>
</dbReference>
<name>M8DUY9_9BACL</name>
<keyword evidence="2" id="KW-0238">DNA-binding</keyword>
<dbReference type="Gene3D" id="1.10.10.10">
    <property type="entry name" value="Winged helix-like DNA-binding domain superfamily/Winged helix DNA-binding domain"/>
    <property type="match status" value="1"/>
</dbReference>
<feature type="domain" description="HTH gntR-type" evidence="4">
    <location>
        <begin position="1"/>
        <end position="66"/>
    </location>
</feature>
<dbReference type="PRINTS" id="PR00035">
    <property type="entry name" value="HTHGNTR"/>
</dbReference>
<gene>
    <name evidence="5" type="ORF">I532_20926</name>
</gene>
<dbReference type="InterPro" id="IPR036388">
    <property type="entry name" value="WH-like_DNA-bd_sf"/>
</dbReference>
<keyword evidence="6" id="KW-1185">Reference proteome</keyword>
<dbReference type="PATRIC" id="fig|1300222.3.peg.4404"/>
<dbReference type="InterPro" id="IPR011711">
    <property type="entry name" value="GntR_C"/>
</dbReference>
<comment type="caution">
    <text evidence="5">The sequence shown here is derived from an EMBL/GenBank/DDBJ whole genome shotgun (WGS) entry which is preliminary data.</text>
</comment>
<evidence type="ECO:0000313" key="5">
    <source>
        <dbReference type="EMBL" id="EMT50816.1"/>
    </source>
</evidence>
<keyword evidence="3" id="KW-0804">Transcription</keyword>
<proteinExistence type="predicted"/>
<dbReference type="Pfam" id="PF07729">
    <property type="entry name" value="FCD"/>
    <property type="match status" value="1"/>
</dbReference>
<evidence type="ECO:0000259" key="4">
    <source>
        <dbReference type="PROSITE" id="PS50949"/>
    </source>
</evidence>
<protein>
    <submittedName>
        <fullName evidence="5">GntR family transcriptional regulator</fullName>
    </submittedName>
</protein>
<evidence type="ECO:0000313" key="6">
    <source>
        <dbReference type="Proteomes" id="UP000012081"/>
    </source>
</evidence>
<evidence type="ECO:0000256" key="3">
    <source>
        <dbReference type="ARBA" id="ARBA00023163"/>
    </source>
</evidence>
<reference evidence="5 6" key="1">
    <citation type="submission" date="2013-03" db="EMBL/GenBank/DDBJ databases">
        <title>Assembly of a new bacterial strain Brevibacillus borstelensis AK1.</title>
        <authorList>
            <person name="Rajan I."/>
            <person name="PoliReddy D."/>
            <person name="Sugumar T."/>
            <person name="Rathinam K."/>
            <person name="Alqarawi S."/>
            <person name="Khalil A.B."/>
            <person name="Sivakumar N."/>
        </authorList>
    </citation>
    <scope>NUCLEOTIDE SEQUENCE [LARGE SCALE GENOMIC DNA]</scope>
    <source>
        <strain evidence="5 6">AK1</strain>
    </source>
</reference>
<dbReference type="SMART" id="SM00895">
    <property type="entry name" value="FCD"/>
    <property type="match status" value="1"/>
</dbReference>
<dbReference type="InterPro" id="IPR000524">
    <property type="entry name" value="Tscrpt_reg_HTH_GntR"/>
</dbReference>
<dbReference type="STRING" id="1300222.I532_20926"/>
<dbReference type="SUPFAM" id="SSF48008">
    <property type="entry name" value="GntR ligand-binding domain-like"/>
    <property type="match status" value="1"/>
</dbReference>
<organism evidence="5 6">
    <name type="scientific">Brevibacillus borstelensis AK1</name>
    <dbReference type="NCBI Taxonomy" id="1300222"/>
    <lineage>
        <taxon>Bacteria</taxon>
        <taxon>Bacillati</taxon>
        <taxon>Bacillota</taxon>
        <taxon>Bacilli</taxon>
        <taxon>Bacillales</taxon>
        <taxon>Paenibacillaceae</taxon>
        <taxon>Brevibacillus</taxon>
    </lineage>
</organism>
<dbReference type="SMART" id="SM00345">
    <property type="entry name" value="HTH_GNTR"/>
    <property type="match status" value="1"/>
</dbReference>
<dbReference type="PANTHER" id="PTHR43537:SF47">
    <property type="entry name" value="REGULATORY PROTEIN GNTR HTH"/>
    <property type="match status" value="1"/>
</dbReference>